<evidence type="ECO:0000256" key="4">
    <source>
        <dbReference type="ARBA" id="ARBA00023136"/>
    </source>
</evidence>
<evidence type="ECO:0000313" key="7">
    <source>
        <dbReference type="EMBL" id="KAF7508960.1"/>
    </source>
</evidence>
<comment type="similarity">
    <text evidence="5">Belongs to the major facilitator superfamily. Proton-dependent oligopeptide transporter (POT/PTR) (TC 2.A.17) family.</text>
</comment>
<comment type="subcellular location">
    <subcellularLocation>
        <location evidence="1 5">Membrane</location>
        <topology evidence="1 5">Multi-pass membrane protein</topology>
    </subcellularLocation>
</comment>
<keyword evidence="5" id="KW-0813">Transport</keyword>
<dbReference type="GO" id="GO:0006857">
    <property type="term" value="P:oligopeptide transport"/>
    <property type="evidence" value="ECO:0007669"/>
    <property type="project" value="InterPro"/>
</dbReference>
<evidence type="ECO:0000256" key="3">
    <source>
        <dbReference type="ARBA" id="ARBA00022989"/>
    </source>
</evidence>
<feature type="transmembrane region" description="Helical" evidence="6">
    <location>
        <begin position="39"/>
        <end position="63"/>
    </location>
</feature>
<reference evidence="7" key="1">
    <citation type="submission" date="2020-02" db="EMBL/GenBank/DDBJ databases">
        <authorList>
            <person name="Palmer J.M."/>
        </authorList>
    </citation>
    <scope>NUCLEOTIDE SEQUENCE</scope>
    <source>
        <strain evidence="7">EPUS1.4</strain>
        <tissue evidence="7">Thallus</tissue>
    </source>
</reference>
<keyword evidence="4 6" id="KW-0472">Membrane</keyword>
<evidence type="ECO:0000256" key="2">
    <source>
        <dbReference type="ARBA" id="ARBA00022692"/>
    </source>
</evidence>
<keyword evidence="3 6" id="KW-1133">Transmembrane helix</keyword>
<dbReference type="PROSITE" id="PS01023">
    <property type="entry name" value="PTR2_2"/>
    <property type="match status" value="1"/>
</dbReference>
<dbReference type="InterPro" id="IPR018456">
    <property type="entry name" value="PTR2_symporter_CS"/>
</dbReference>
<protein>
    <submittedName>
        <fullName evidence="7">Uncharacterized protein</fullName>
    </submittedName>
</protein>
<dbReference type="Proteomes" id="UP000606974">
    <property type="component" value="Unassembled WGS sequence"/>
</dbReference>
<dbReference type="InterPro" id="IPR000109">
    <property type="entry name" value="POT_fam"/>
</dbReference>
<dbReference type="OrthoDB" id="8904098at2759"/>
<evidence type="ECO:0000256" key="1">
    <source>
        <dbReference type="ARBA" id="ARBA00004141"/>
    </source>
</evidence>
<dbReference type="EMBL" id="JAACFV010000047">
    <property type="protein sequence ID" value="KAF7508960.1"/>
    <property type="molecule type" value="Genomic_DNA"/>
</dbReference>
<evidence type="ECO:0000256" key="6">
    <source>
        <dbReference type="SAM" id="Phobius"/>
    </source>
</evidence>
<comment type="caution">
    <text evidence="7">The sequence shown here is derived from an EMBL/GenBank/DDBJ whole genome shotgun (WGS) entry which is preliminary data.</text>
</comment>
<dbReference type="GO" id="GO:0022857">
    <property type="term" value="F:transmembrane transporter activity"/>
    <property type="evidence" value="ECO:0007669"/>
    <property type="project" value="InterPro"/>
</dbReference>
<dbReference type="AlphaFoldDB" id="A0A8H7E567"/>
<evidence type="ECO:0000313" key="8">
    <source>
        <dbReference type="Proteomes" id="UP000606974"/>
    </source>
</evidence>
<accession>A0A8H7E567</accession>
<feature type="transmembrane region" description="Helical" evidence="6">
    <location>
        <begin position="75"/>
        <end position="97"/>
    </location>
</feature>
<dbReference type="Pfam" id="PF00854">
    <property type="entry name" value="PTR2"/>
    <property type="match status" value="1"/>
</dbReference>
<dbReference type="GO" id="GO:0016020">
    <property type="term" value="C:membrane"/>
    <property type="evidence" value="ECO:0007669"/>
    <property type="project" value="UniProtKB-SubCell"/>
</dbReference>
<dbReference type="Gene3D" id="1.20.1250.20">
    <property type="entry name" value="MFS general substrate transporter like domains"/>
    <property type="match status" value="1"/>
</dbReference>
<keyword evidence="8" id="KW-1185">Reference proteome</keyword>
<evidence type="ECO:0000256" key="5">
    <source>
        <dbReference type="RuleBase" id="RU003755"/>
    </source>
</evidence>
<gene>
    <name evidence="7" type="ORF">GJ744_008516</name>
</gene>
<proteinExistence type="inferred from homology"/>
<keyword evidence="2 5" id="KW-0812">Transmembrane</keyword>
<name>A0A8H7E567_9EURO</name>
<organism evidence="7 8">
    <name type="scientific">Endocarpon pusillum</name>
    <dbReference type="NCBI Taxonomy" id="364733"/>
    <lineage>
        <taxon>Eukaryota</taxon>
        <taxon>Fungi</taxon>
        <taxon>Dikarya</taxon>
        <taxon>Ascomycota</taxon>
        <taxon>Pezizomycotina</taxon>
        <taxon>Eurotiomycetes</taxon>
        <taxon>Chaetothyriomycetidae</taxon>
        <taxon>Verrucariales</taxon>
        <taxon>Verrucariaceae</taxon>
        <taxon>Endocarpon</taxon>
    </lineage>
</organism>
<dbReference type="InterPro" id="IPR036259">
    <property type="entry name" value="MFS_trans_sf"/>
</dbReference>
<sequence>MIEIGLGTGGIKSNVSPLIAEQYTNTKPKIQILKSREKAIGYPAITIQHIYVVFYLCINIGSLSSIATTEMEFHIHFWAAYLLPLCMFLVGFIDLLVGKKHYVRRPPRGSVKYPSRLQSNVGWSHPQV</sequence>